<keyword evidence="10" id="KW-0964">Secreted</keyword>
<dbReference type="CDD" id="cd09597">
    <property type="entry name" value="M4_TLP"/>
    <property type="match status" value="1"/>
</dbReference>
<dbReference type="PANTHER" id="PTHR33794">
    <property type="entry name" value="BACILLOLYSIN"/>
    <property type="match status" value="1"/>
</dbReference>
<evidence type="ECO:0000256" key="4">
    <source>
        <dbReference type="ARBA" id="ARBA00022723"/>
    </source>
</evidence>
<keyword evidence="3 10" id="KW-0645">Protease</keyword>
<keyword evidence="8 10" id="KW-0482">Metalloprotease</keyword>
<dbReference type="PANTHER" id="PTHR33794:SF1">
    <property type="entry name" value="BACILLOLYSIN"/>
    <property type="match status" value="1"/>
</dbReference>
<evidence type="ECO:0000256" key="1">
    <source>
        <dbReference type="ARBA" id="ARBA00001947"/>
    </source>
</evidence>
<evidence type="ECO:0000256" key="6">
    <source>
        <dbReference type="ARBA" id="ARBA00022801"/>
    </source>
</evidence>
<evidence type="ECO:0000256" key="10">
    <source>
        <dbReference type="RuleBase" id="RU366073"/>
    </source>
</evidence>
<dbReference type="InterPro" id="IPR007280">
    <property type="entry name" value="Peptidase_C_arc/bac"/>
</dbReference>
<name>A0ABT0MHR6_9GAMM</name>
<keyword evidence="7 10" id="KW-0862">Zinc</keyword>
<dbReference type="Gene3D" id="3.10.450.40">
    <property type="match status" value="1"/>
</dbReference>
<evidence type="ECO:0000256" key="7">
    <source>
        <dbReference type="ARBA" id="ARBA00022833"/>
    </source>
</evidence>
<evidence type="ECO:0000259" key="13">
    <source>
        <dbReference type="Pfam" id="PF03413"/>
    </source>
</evidence>
<protein>
    <recommendedName>
        <fullName evidence="10">Neutral metalloproteinase</fullName>
        <ecNumber evidence="10">3.4.24.-</ecNumber>
    </recommendedName>
</protein>
<dbReference type="Proteomes" id="UP001431217">
    <property type="component" value="Unassembled WGS sequence"/>
</dbReference>
<dbReference type="RefSeq" id="WP_249472852.1">
    <property type="nucleotide sequence ID" value="NZ_JAMBEP010000001.1"/>
</dbReference>
<gene>
    <name evidence="16" type="ORF">M2650_07200</name>
</gene>
<evidence type="ECO:0000259" key="12">
    <source>
        <dbReference type="Pfam" id="PF02868"/>
    </source>
</evidence>
<dbReference type="Gene3D" id="3.10.450.490">
    <property type="match status" value="1"/>
</dbReference>
<dbReference type="InterPro" id="IPR023612">
    <property type="entry name" value="Peptidase_M4"/>
</dbReference>
<keyword evidence="6 10" id="KW-0378">Hydrolase</keyword>
<dbReference type="Gene3D" id="2.60.120.380">
    <property type="match status" value="1"/>
</dbReference>
<dbReference type="Pfam" id="PF04151">
    <property type="entry name" value="PPC"/>
    <property type="match status" value="1"/>
</dbReference>
<evidence type="ECO:0000313" key="16">
    <source>
        <dbReference type="EMBL" id="MCL1634417.1"/>
    </source>
</evidence>
<feature type="domain" description="PepSY" evidence="13">
    <location>
        <begin position="134"/>
        <end position="211"/>
    </location>
</feature>
<dbReference type="Pfam" id="PF01447">
    <property type="entry name" value="Peptidase_M4"/>
    <property type="match status" value="1"/>
</dbReference>
<dbReference type="SUPFAM" id="SSF55486">
    <property type="entry name" value="Metalloproteases ('zincins'), catalytic domain"/>
    <property type="match status" value="1"/>
</dbReference>
<feature type="domain" description="Peptidase M4" evidence="11">
    <location>
        <begin position="228"/>
        <end position="366"/>
    </location>
</feature>
<evidence type="ECO:0000256" key="8">
    <source>
        <dbReference type="ARBA" id="ARBA00023049"/>
    </source>
</evidence>
<dbReference type="EMBL" id="JAMBEP010000001">
    <property type="protein sequence ID" value="MCL1634417.1"/>
    <property type="molecule type" value="Genomic_DNA"/>
</dbReference>
<evidence type="ECO:0000259" key="11">
    <source>
        <dbReference type="Pfam" id="PF01447"/>
    </source>
</evidence>
<dbReference type="InterPro" id="IPR011096">
    <property type="entry name" value="FTP_domain"/>
</dbReference>
<keyword evidence="4" id="KW-0479">Metal-binding</keyword>
<sequence>MRNSRQALAVIALSPLALALSVASAADRVDLHGKDVAQLNRQYQAASAGVGVAAVAKDRHAEILGLDNDSSLKLLRSNKDSDGSTVYRYEQQFRGVPVFGEHVIVREGKNGAVNRLFGRMVNGLASEMPATAARIPASQALAVAKRATLGSGLATKVVENESNRQMIYIDDSGRARLSYVVSFFADAPKGGAPTRPFVIVDAQTGAILKQWEGLNHALIGTGPGGNQKTGQYEYGTNFGYLDVAQSGSTCTMNNANVKTVNLNHGTSGSTAFSYTCPRNTVKTINGAYSPLNDAHYFGGVVFNMFNAYVGAPPLTFQLMMRVHYSNNYQNAFWNGSSMTFGDGGSTFYPLVSLDVGSHEVAHGFTEQNSNLTYSGQSGGINEAFSDMAGEAAEYYNEGSNDFLVGADIFKAAGQALRYMSNPPQDGASIDHASDYYNGLDVHYSSGVYNKAFYLLATKPGWNTQTAFKAFAKANQDYWTPSTNFNQGACGVESAAVDLGYTKADVTSAFSAVGVSCGTSSDGVVVLNVNLPSVSTGNWSSTYTVSIPSGTTKLVVNTSGGTGDADLYVRRNASPTTSSYNCRPYTSGNNETCTFNSPIAGSTYYIRVRAYSSYSGVNLKATRSPN</sequence>
<feature type="domain" description="FTP" evidence="15">
    <location>
        <begin position="71"/>
        <end position="118"/>
    </location>
</feature>
<dbReference type="Pfam" id="PF03413">
    <property type="entry name" value="PepSY"/>
    <property type="match status" value="1"/>
</dbReference>
<feature type="domain" description="Peptidase M4 C-terminal" evidence="12">
    <location>
        <begin position="369"/>
        <end position="514"/>
    </location>
</feature>
<evidence type="ECO:0000259" key="14">
    <source>
        <dbReference type="Pfam" id="PF04151"/>
    </source>
</evidence>
<comment type="similarity">
    <text evidence="2 10">Belongs to the peptidase M4 family.</text>
</comment>
<dbReference type="InterPro" id="IPR013856">
    <property type="entry name" value="Peptidase_M4_domain"/>
</dbReference>
<dbReference type="Pfam" id="PF02868">
    <property type="entry name" value="Peptidase_M4_C"/>
    <property type="match status" value="1"/>
</dbReference>
<feature type="chain" id="PRO_5044985298" description="Neutral metalloproteinase" evidence="10">
    <location>
        <begin position="26"/>
        <end position="625"/>
    </location>
</feature>
<evidence type="ECO:0000259" key="15">
    <source>
        <dbReference type="Pfam" id="PF07504"/>
    </source>
</evidence>
<dbReference type="PRINTS" id="PR00730">
    <property type="entry name" value="THERMOLYSIN"/>
</dbReference>
<evidence type="ECO:0000256" key="3">
    <source>
        <dbReference type="ARBA" id="ARBA00022670"/>
    </source>
</evidence>
<dbReference type="Gene3D" id="1.10.390.10">
    <property type="entry name" value="Neutral Protease Domain 2"/>
    <property type="match status" value="1"/>
</dbReference>
<keyword evidence="9" id="KW-0865">Zymogen</keyword>
<accession>A0ABT0MHR6</accession>
<comment type="function">
    <text evidence="10">Extracellular zinc metalloprotease.</text>
</comment>
<evidence type="ECO:0000256" key="2">
    <source>
        <dbReference type="ARBA" id="ARBA00009388"/>
    </source>
</evidence>
<evidence type="ECO:0000256" key="9">
    <source>
        <dbReference type="ARBA" id="ARBA00023145"/>
    </source>
</evidence>
<evidence type="ECO:0000313" key="17">
    <source>
        <dbReference type="Proteomes" id="UP001431217"/>
    </source>
</evidence>
<keyword evidence="5 10" id="KW-0732">Signal</keyword>
<evidence type="ECO:0000256" key="5">
    <source>
        <dbReference type="ARBA" id="ARBA00022729"/>
    </source>
</evidence>
<organism evidence="16 17">
    <name type="scientific">Luteimonas galliterrae</name>
    <dbReference type="NCBI Taxonomy" id="2940486"/>
    <lineage>
        <taxon>Bacteria</taxon>
        <taxon>Pseudomonadati</taxon>
        <taxon>Pseudomonadota</taxon>
        <taxon>Gammaproteobacteria</taxon>
        <taxon>Lysobacterales</taxon>
        <taxon>Lysobacteraceae</taxon>
        <taxon>Luteimonas</taxon>
    </lineage>
</organism>
<proteinExistence type="inferred from homology"/>
<dbReference type="Pfam" id="PF07504">
    <property type="entry name" value="FTP"/>
    <property type="match status" value="1"/>
</dbReference>
<keyword evidence="17" id="KW-1185">Reference proteome</keyword>
<comment type="caution">
    <text evidence="16">The sequence shown here is derived from an EMBL/GenBank/DDBJ whole genome shotgun (WGS) entry which is preliminary data.</text>
</comment>
<dbReference type="EC" id="3.4.24.-" evidence="10"/>
<dbReference type="InterPro" id="IPR050728">
    <property type="entry name" value="Zinc_Metalloprotease_M4"/>
</dbReference>
<dbReference type="InterPro" id="IPR027268">
    <property type="entry name" value="Peptidase_M4/M1_CTD_sf"/>
</dbReference>
<feature type="signal peptide" evidence="10">
    <location>
        <begin position="1"/>
        <end position="25"/>
    </location>
</feature>
<dbReference type="InterPro" id="IPR025711">
    <property type="entry name" value="PepSY"/>
</dbReference>
<feature type="domain" description="Peptidase C-terminal archaeal/bacterial" evidence="14">
    <location>
        <begin position="541"/>
        <end position="609"/>
    </location>
</feature>
<dbReference type="InterPro" id="IPR001570">
    <property type="entry name" value="Peptidase_M4_C_domain"/>
</dbReference>
<comment type="subcellular location">
    <subcellularLocation>
        <location evidence="10">Secreted</location>
    </subcellularLocation>
</comment>
<dbReference type="Gene3D" id="3.10.170.10">
    <property type="match status" value="1"/>
</dbReference>
<comment type="cofactor">
    <cofactor evidence="1 10">
        <name>Zn(2+)</name>
        <dbReference type="ChEBI" id="CHEBI:29105"/>
    </cofactor>
</comment>
<reference evidence="16 17" key="1">
    <citation type="submission" date="2022-05" db="EMBL/GenBank/DDBJ databases">
        <title>Luteimonas sp. SX5, whole genome shotgun sequencing project.</title>
        <authorList>
            <person name="Zhao G."/>
            <person name="Shen L."/>
        </authorList>
    </citation>
    <scope>NUCLEOTIDE SEQUENCE [LARGE SCALE GENOMIC DNA]</scope>
    <source>
        <strain evidence="16 17">SX5</strain>
    </source>
</reference>